<gene>
    <name evidence="10" type="ORF">SAMN04490220_5984</name>
</gene>
<evidence type="ECO:0000313" key="11">
    <source>
        <dbReference type="Proteomes" id="UP000183407"/>
    </source>
</evidence>
<evidence type="ECO:0000256" key="3">
    <source>
        <dbReference type="ARBA" id="ARBA00022630"/>
    </source>
</evidence>
<dbReference type="SUPFAM" id="SSF56645">
    <property type="entry name" value="Acyl-CoA dehydrogenase NM domain-like"/>
    <property type="match status" value="1"/>
</dbReference>
<dbReference type="Proteomes" id="UP000183407">
    <property type="component" value="Unassembled WGS sequence"/>
</dbReference>
<dbReference type="InterPro" id="IPR052161">
    <property type="entry name" value="Mycobact_Acyl-CoA_DH"/>
</dbReference>
<dbReference type="InterPro" id="IPR013786">
    <property type="entry name" value="AcylCoA_DH/ox_N"/>
</dbReference>
<dbReference type="GO" id="GO:0050660">
    <property type="term" value="F:flavin adenine dinucleotide binding"/>
    <property type="evidence" value="ECO:0007669"/>
    <property type="project" value="InterPro"/>
</dbReference>
<organism evidence="10 11">
    <name type="scientific">Rhodococcus jostii</name>
    <dbReference type="NCBI Taxonomy" id="132919"/>
    <lineage>
        <taxon>Bacteria</taxon>
        <taxon>Bacillati</taxon>
        <taxon>Actinomycetota</taxon>
        <taxon>Actinomycetes</taxon>
        <taxon>Mycobacteriales</taxon>
        <taxon>Nocardiaceae</taxon>
        <taxon>Rhodococcus</taxon>
    </lineage>
</organism>
<evidence type="ECO:0000256" key="1">
    <source>
        <dbReference type="ARBA" id="ARBA00001974"/>
    </source>
</evidence>
<dbReference type="InterPro" id="IPR046373">
    <property type="entry name" value="Acyl-CoA_Oxase/DH_mid-dom_sf"/>
</dbReference>
<comment type="similarity">
    <text evidence="2 6">Belongs to the acyl-CoA dehydrogenase family.</text>
</comment>
<reference evidence="11" key="1">
    <citation type="submission" date="2016-10" db="EMBL/GenBank/DDBJ databases">
        <authorList>
            <person name="Varghese N."/>
        </authorList>
    </citation>
    <scope>NUCLEOTIDE SEQUENCE [LARGE SCALE GENOMIC DNA]</scope>
    <source>
        <strain evidence="11">DSM 44719</strain>
    </source>
</reference>
<name>A0A1H5EH82_RHOJO</name>
<evidence type="ECO:0000256" key="2">
    <source>
        <dbReference type="ARBA" id="ARBA00009347"/>
    </source>
</evidence>
<evidence type="ECO:0000259" key="9">
    <source>
        <dbReference type="Pfam" id="PF02771"/>
    </source>
</evidence>
<dbReference type="Pfam" id="PF00441">
    <property type="entry name" value="Acyl-CoA_dh_1"/>
    <property type="match status" value="1"/>
</dbReference>
<dbReference type="SUPFAM" id="SSF47203">
    <property type="entry name" value="Acyl-CoA dehydrogenase C-terminal domain-like"/>
    <property type="match status" value="1"/>
</dbReference>
<feature type="domain" description="Acyl-CoA dehydrogenase/oxidase C-terminal" evidence="7">
    <location>
        <begin position="236"/>
        <end position="377"/>
    </location>
</feature>
<dbReference type="Pfam" id="PF02771">
    <property type="entry name" value="Acyl-CoA_dh_N"/>
    <property type="match status" value="1"/>
</dbReference>
<dbReference type="Gene3D" id="1.20.140.10">
    <property type="entry name" value="Butyryl-CoA Dehydrogenase, subunit A, domain 3"/>
    <property type="match status" value="1"/>
</dbReference>
<dbReference type="GO" id="GO:0016627">
    <property type="term" value="F:oxidoreductase activity, acting on the CH-CH group of donors"/>
    <property type="evidence" value="ECO:0007669"/>
    <property type="project" value="InterPro"/>
</dbReference>
<evidence type="ECO:0000256" key="5">
    <source>
        <dbReference type="ARBA" id="ARBA00023002"/>
    </source>
</evidence>
<dbReference type="AlphaFoldDB" id="A0A1H5EH82"/>
<comment type="cofactor">
    <cofactor evidence="1 6">
        <name>FAD</name>
        <dbReference type="ChEBI" id="CHEBI:57692"/>
    </cofactor>
</comment>
<evidence type="ECO:0000259" key="7">
    <source>
        <dbReference type="Pfam" id="PF00441"/>
    </source>
</evidence>
<dbReference type="OrthoDB" id="3176804at2"/>
<dbReference type="RefSeq" id="WP_073360914.1">
    <property type="nucleotide sequence ID" value="NZ_FNTL01000004.1"/>
</dbReference>
<dbReference type="Gene3D" id="2.40.110.10">
    <property type="entry name" value="Butyryl-CoA Dehydrogenase, subunit A, domain 2"/>
    <property type="match status" value="1"/>
</dbReference>
<dbReference type="InterPro" id="IPR009100">
    <property type="entry name" value="AcylCoA_DH/oxidase_NM_dom_sf"/>
</dbReference>
<dbReference type="InterPro" id="IPR037069">
    <property type="entry name" value="AcylCoA_DH/ox_N_sf"/>
</dbReference>
<accession>A0A1H5EH82</accession>
<proteinExistence type="inferred from homology"/>
<evidence type="ECO:0000256" key="6">
    <source>
        <dbReference type="RuleBase" id="RU362125"/>
    </source>
</evidence>
<dbReference type="PANTHER" id="PTHR43292">
    <property type="entry name" value="ACYL-COA DEHYDROGENASE"/>
    <property type="match status" value="1"/>
</dbReference>
<dbReference type="Pfam" id="PF02770">
    <property type="entry name" value="Acyl-CoA_dh_M"/>
    <property type="match status" value="1"/>
</dbReference>
<dbReference type="Gene3D" id="1.10.540.10">
    <property type="entry name" value="Acyl-CoA dehydrogenase/oxidase, N-terminal domain"/>
    <property type="match status" value="1"/>
</dbReference>
<protein>
    <submittedName>
        <fullName evidence="10">Acyl-CoA dehydrogenase</fullName>
    </submittedName>
</protein>
<dbReference type="InterPro" id="IPR009075">
    <property type="entry name" value="AcylCo_DH/oxidase_C"/>
</dbReference>
<keyword evidence="5 6" id="KW-0560">Oxidoreductase</keyword>
<feature type="domain" description="Acyl-CoA oxidase/dehydrogenase middle" evidence="8">
    <location>
        <begin position="131"/>
        <end position="224"/>
    </location>
</feature>
<feature type="domain" description="Acyl-CoA dehydrogenase/oxidase N-terminal" evidence="9">
    <location>
        <begin position="48"/>
        <end position="127"/>
    </location>
</feature>
<evidence type="ECO:0000313" key="10">
    <source>
        <dbReference type="EMBL" id="SED90459.1"/>
    </source>
</evidence>
<evidence type="ECO:0000259" key="8">
    <source>
        <dbReference type="Pfam" id="PF02770"/>
    </source>
</evidence>
<dbReference type="InterPro" id="IPR006091">
    <property type="entry name" value="Acyl-CoA_Oxase/DH_mid-dom"/>
</dbReference>
<dbReference type="InterPro" id="IPR036250">
    <property type="entry name" value="AcylCo_DH-like_C"/>
</dbReference>
<evidence type="ECO:0000256" key="4">
    <source>
        <dbReference type="ARBA" id="ARBA00022827"/>
    </source>
</evidence>
<keyword evidence="3 6" id="KW-0285">Flavoprotein</keyword>
<keyword evidence="4 6" id="KW-0274">FAD</keyword>
<dbReference type="PANTHER" id="PTHR43292:SF3">
    <property type="entry name" value="ACYL-COA DEHYDROGENASE FADE29"/>
    <property type="match status" value="1"/>
</dbReference>
<dbReference type="GO" id="GO:0005886">
    <property type="term" value="C:plasma membrane"/>
    <property type="evidence" value="ECO:0007669"/>
    <property type="project" value="TreeGrafter"/>
</dbReference>
<sequence length="383" mass="40636">MTTAGFEIANPALTLEDTAATAARLAQEFAVSGCGVPSNQGSPSDADSREAYAAYGKAGLIGMHWPQRYGGRGLDALFTFAVEEQLGYNWLPLSSYLLSVKTIGNALLQFASEEMCQIFLPQIASGDMIFCQGFSEPEAGTDLASLRTTARRDGDRVIVNGRKIWTSSAEHADWVYLAVRTGSTDARHRGLSVFLVDITTPGIVVDVHKTLGGGTLGELTLTDVSIPADQIVGEENAGWEILMGTLDFERVTSEKVGIVLRLLDDMEPLVTSPKDREILAGLRGDAQIARLHGRRATERLDARQDASAESSMAKLSIALLLQELADAAVEVLGPRALIESGPGAVLDGKLAALARAAAATTIAGGVSDIQRKNISRRRVGAAS</sequence>
<dbReference type="EMBL" id="FNTL01000004">
    <property type="protein sequence ID" value="SED90459.1"/>
    <property type="molecule type" value="Genomic_DNA"/>
</dbReference>